<dbReference type="EMBL" id="UINC01017542">
    <property type="protein sequence ID" value="SVA72843.1"/>
    <property type="molecule type" value="Genomic_DNA"/>
</dbReference>
<protein>
    <submittedName>
        <fullName evidence="1">Uncharacterized protein</fullName>
    </submittedName>
</protein>
<accession>A0A381Y8N1</accession>
<organism evidence="1">
    <name type="scientific">marine metagenome</name>
    <dbReference type="NCBI Taxonomy" id="408172"/>
    <lineage>
        <taxon>unclassified sequences</taxon>
        <taxon>metagenomes</taxon>
        <taxon>ecological metagenomes</taxon>
    </lineage>
</organism>
<reference evidence="1" key="1">
    <citation type="submission" date="2018-05" db="EMBL/GenBank/DDBJ databases">
        <authorList>
            <person name="Lanie J.A."/>
            <person name="Ng W.-L."/>
            <person name="Kazmierczak K.M."/>
            <person name="Andrzejewski T.M."/>
            <person name="Davidsen T.M."/>
            <person name="Wayne K.J."/>
            <person name="Tettelin H."/>
            <person name="Glass J.I."/>
            <person name="Rusch D."/>
            <person name="Podicherti R."/>
            <person name="Tsui H.-C.T."/>
            <person name="Winkler M.E."/>
        </authorList>
    </citation>
    <scope>NUCLEOTIDE SEQUENCE</scope>
</reference>
<evidence type="ECO:0000313" key="1">
    <source>
        <dbReference type="EMBL" id="SVA72843.1"/>
    </source>
</evidence>
<gene>
    <name evidence="1" type="ORF">METZ01_LOCUS125697</name>
</gene>
<dbReference type="AlphaFoldDB" id="A0A381Y8N1"/>
<sequence>MQKYCDFIVLNKRFNKNDSLDKNITDRKG</sequence>
<proteinExistence type="predicted"/>
<name>A0A381Y8N1_9ZZZZ</name>